<dbReference type="CDD" id="cd02000">
    <property type="entry name" value="TPP_E1_PDC_ADC_BCADC"/>
    <property type="match status" value="1"/>
</dbReference>
<dbReference type="SUPFAM" id="SSF52518">
    <property type="entry name" value="Thiamin diphosphate-binding fold (THDP-binding)"/>
    <property type="match status" value="1"/>
</dbReference>
<dbReference type="Pfam" id="PF00676">
    <property type="entry name" value="E1_dh"/>
    <property type="match status" value="1"/>
</dbReference>
<dbReference type="KEGG" id="gbi:PG2T_04485"/>
<dbReference type="RefSeq" id="WP_068803018.1">
    <property type="nucleotide sequence ID" value="NZ_CP014671.1"/>
</dbReference>
<sequence>MPTPDPATQLEMYRRMLRIRRFDETVKTLFDRGRIPGSVHLSIGQEAEVVGACMALRRDDTMVGNHRSHGHPIGKGAALGPLLAEILGKATGVNGGKGGSMHLADFSVGSLGESSIVGSGLPVAVGAALGAKMQGSDRVCLCFFGDGASNEGYFHEALNMASAWQVPVVFLCENNGYGVTTAFGRISRVPDVAARAAAYGIPGQIVDGQDALAVHAAVGQAVQRARDGAGPSLIEAKTYRYPHHSEGPLYDAIAYRDASELAAWQARDPLPLFARHLEDTGIADAATLTGIEQAIAAEVAAALEFAQQSPWPDPAEAHRGLYRTPIAGFDHA</sequence>
<dbReference type="Gene3D" id="3.40.50.970">
    <property type="match status" value="1"/>
</dbReference>
<dbReference type="GO" id="GO:0006086">
    <property type="term" value="P:pyruvate decarboxylation to acetyl-CoA"/>
    <property type="evidence" value="ECO:0007669"/>
    <property type="project" value="TreeGrafter"/>
</dbReference>
<feature type="domain" description="Dehydrogenase E1 component" evidence="4">
    <location>
        <begin position="14"/>
        <end position="314"/>
    </location>
</feature>
<comment type="cofactor">
    <cofactor evidence="1">
        <name>thiamine diphosphate</name>
        <dbReference type="ChEBI" id="CHEBI:58937"/>
    </cofactor>
</comment>
<accession>A0A1B1YRY9</accession>
<dbReference type="STRING" id="1810504.PG2T_04485"/>
<dbReference type="InterPro" id="IPR001017">
    <property type="entry name" value="DH_E1"/>
</dbReference>
<dbReference type="Proteomes" id="UP000092952">
    <property type="component" value="Chromosome"/>
</dbReference>
<dbReference type="GO" id="GO:0004739">
    <property type="term" value="F:pyruvate dehydrogenase (acetyl-transferring) activity"/>
    <property type="evidence" value="ECO:0007669"/>
    <property type="project" value="TreeGrafter"/>
</dbReference>
<name>A0A1B1YRY9_9GAMM</name>
<keyword evidence="3" id="KW-0786">Thiamine pyrophosphate</keyword>
<gene>
    <name evidence="5" type="ORF">PG2T_04485</name>
</gene>
<evidence type="ECO:0000313" key="5">
    <source>
        <dbReference type="EMBL" id="ANX03521.1"/>
    </source>
</evidence>
<dbReference type="EMBL" id="CP014671">
    <property type="protein sequence ID" value="ANX03521.1"/>
    <property type="molecule type" value="Genomic_DNA"/>
</dbReference>
<evidence type="ECO:0000256" key="2">
    <source>
        <dbReference type="ARBA" id="ARBA00023002"/>
    </source>
</evidence>
<dbReference type="InterPro" id="IPR050642">
    <property type="entry name" value="PDH_E1_Alpha_Subunit"/>
</dbReference>
<dbReference type="InterPro" id="IPR029061">
    <property type="entry name" value="THDP-binding"/>
</dbReference>
<dbReference type="PANTHER" id="PTHR11516">
    <property type="entry name" value="PYRUVATE DEHYDROGENASE E1 COMPONENT, ALPHA SUBUNIT BACTERIAL AND ORGANELLAR"/>
    <property type="match status" value="1"/>
</dbReference>
<proteinExistence type="predicted"/>
<evidence type="ECO:0000256" key="1">
    <source>
        <dbReference type="ARBA" id="ARBA00001964"/>
    </source>
</evidence>
<dbReference type="PANTHER" id="PTHR11516:SF60">
    <property type="entry name" value="PYRUVATE DEHYDROGENASE E1 COMPONENT SUBUNIT ALPHA"/>
    <property type="match status" value="1"/>
</dbReference>
<dbReference type="AlphaFoldDB" id="A0A1B1YRY9"/>
<dbReference type="InParanoid" id="A0A1B1YRY9"/>
<evidence type="ECO:0000259" key="4">
    <source>
        <dbReference type="Pfam" id="PF00676"/>
    </source>
</evidence>
<reference evidence="6" key="1">
    <citation type="submission" date="2016-03" db="EMBL/GenBank/DDBJ databases">
        <title>Complete genome sequence of Solimmundus cernigliae, representing a novel lineage of polycyclic aromatic hydrocarbon degraders within the Gammaproteobacteria.</title>
        <authorList>
            <person name="Singleton D.R."/>
            <person name="Dickey A.N."/>
            <person name="Scholl E.H."/>
            <person name="Wright F.A."/>
            <person name="Aitken M.D."/>
        </authorList>
    </citation>
    <scope>NUCLEOTIDE SEQUENCE [LARGE SCALE GENOMIC DNA]</scope>
    <source>
        <strain evidence="6">TR3.2</strain>
    </source>
</reference>
<evidence type="ECO:0000256" key="3">
    <source>
        <dbReference type="ARBA" id="ARBA00023052"/>
    </source>
</evidence>
<keyword evidence="6" id="KW-1185">Reference proteome</keyword>
<organism evidence="5 6">
    <name type="scientific">Immundisolibacter cernigliae</name>
    <dbReference type="NCBI Taxonomy" id="1810504"/>
    <lineage>
        <taxon>Bacteria</taxon>
        <taxon>Pseudomonadati</taxon>
        <taxon>Pseudomonadota</taxon>
        <taxon>Gammaproteobacteria</taxon>
        <taxon>Immundisolibacterales</taxon>
        <taxon>Immundisolibacteraceae</taxon>
        <taxon>Immundisolibacter</taxon>
    </lineage>
</organism>
<keyword evidence="2" id="KW-0560">Oxidoreductase</keyword>
<protein>
    <submittedName>
        <fullName evidence="5">Pyruvate dehydrogenase (Acetyl-transferring) E1 component subunit alpha</fullName>
    </submittedName>
</protein>
<keyword evidence="5" id="KW-0670">Pyruvate</keyword>
<evidence type="ECO:0000313" key="6">
    <source>
        <dbReference type="Proteomes" id="UP000092952"/>
    </source>
</evidence>